<reference evidence="4" key="1">
    <citation type="submission" date="2022-10" db="EMBL/GenBank/DDBJ databases">
        <authorList>
            <person name="Chen Y."/>
            <person name="Dougan E. K."/>
            <person name="Chan C."/>
            <person name="Rhodes N."/>
            <person name="Thang M."/>
        </authorList>
    </citation>
    <scope>NUCLEOTIDE SEQUENCE</scope>
</reference>
<dbReference type="OrthoDB" id="422492at2759"/>
<dbReference type="GO" id="GO:0008168">
    <property type="term" value="F:methyltransferase activity"/>
    <property type="evidence" value="ECO:0007669"/>
    <property type="project" value="UniProtKB-KW"/>
</dbReference>
<dbReference type="EMBL" id="CAMXCT030000118">
    <property type="protein sequence ID" value="CAL4761466.1"/>
    <property type="molecule type" value="Genomic_DNA"/>
</dbReference>
<dbReference type="Pfam" id="PF00145">
    <property type="entry name" value="DNA_methylase"/>
    <property type="match status" value="1"/>
</dbReference>
<feature type="region of interest" description="Disordered" evidence="3">
    <location>
        <begin position="1"/>
        <end position="52"/>
    </location>
</feature>
<evidence type="ECO:0000256" key="3">
    <source>
        <dbReference type="SAM" id="MobiDB-lite"/>
    </source>
</evidence>
<keyword evidence="2" id="KW-0808">Transferase</keyword>
<evidence type="ECO:0000256" key="1">
    <source>
        <dbReference type="ARBA" id="ARBA00022603"/>
    </source>
</evidence>
<sequence>MAKTKADTKNTAKSPKTKSKAKVKSEPKKPVAPRKRKADSNSNPFDLPPDVGQASIMKFTQNQKTQPSAVSPPNDAPVDHQVHVTDAKDIAVEHDPQDGHMDLDKTVIPEVYLNLSRGPHINLSEIVVTTREKTTGPVSVWRPILGDFVRCLSEDEVNLLVTQCKNHPQLDEHVKTILATCGITGEEWTFADPEGDVLEDVEEMIVWLVSEEHSNRVKSTPMTESTPMEDVLTADNATTANTASPEAVTAPVNTGDVIGTDQQDSELADEKPDLFSKMKSKVDALISHQACSDQAQVSETRLLQDMVELFDSFEELSATMITNKDLFAKNLKAWKLIEEDSSAAFAPDTGIPWTSVWSCIKNLITKFSSVEVTDQTNYIQSIKNVLDVALSYQLSSPYESQEFLETDEEDAPDSIPDGIQPDITADAIMQSYAQAMVARAMDIPGTQEKIANLRRSWAIASTCTGCGTFEMCFQHVADALSTRLPVHDDDEFLVNVTMACECEKFKQANLIKQVLDRSTCLFQDVTCLDNNTERHCVAHEKACDLPLHLFCLGSMILLTATDFGLPQRRTRLFILGVSTSRAAAELHNPPSDVLDTALGTYLPKFKTTPLQVDDFLLRDTDEFVQDELRRRQKVRHDRSKRQSGDVQDDQDFDLDNSLRGGKWKETHMAMANASGVNWPLQTPDDLEKNEWFNTLPLREREVVIFVMNKNKDNSSTDEPLVRFADLYHSANRTPMSSHDVVPTILPSGTVWDCKRGRLLLGMEQLALQGIQFESPDILTNNQNQDLAGNAFPSTIMIALQISMICSLDYPSTSDDLAMDAIQQCLNRLR</sequence>
<feature type="region of interest" description="Disordered" evidence="3">
    <location>
        <begin position="629"/>
        <end position="653"/>
    </location>
</feature>
<dbReference type="AlphaFoldDB" id="A0A9P1BIP4"/>
<dbReference type="GO" id="GO:0032259">
    <property type="term" value="P:methylation"/>
    <property type="evidence" value="ECO:0007669"/>
    <property type="project" value="UniProtKB-KW"/>
</dbReference>
<evidence type="ECO:0000313" key="6">
    <source>
        <dbReference type="Proteomes" id="UP001152797"/>
    </source>
</evidence>
<proteinExistence type="predicted"/>
<dbReference type="Proteomes" id="UP001152797">
    <property type="component" value="Unassembled WGS sequence"/>
</dbReference>
<evidence type="ECO:0000256" key="2">
    <source>
        <dbReference type="ARBA" id="ARBA00022679"/>
    </source>
</evidence>
<organism evidence="4">
    <name type="scientific">Cladocopium goreaui</name>
    <dbReference type="NCBI Taxonomy" id="2562237"/>
    <lineage>
        <taxon>Eukaryota</taxon>
        <taxon>Sar</taxon>
        <taxon>Alveolata</taxon>
        <taxon>Dinophyceae</taxon>
        <taxon>Suessiales</taxon>
        <taxon>Symbiodiniaceae</taxon>
        <taxon>Cladocopium</taxon>
    </lineage>
</organism>
<dbReference type="InterPro" id="IPR001525">
    <property type="entry name" value="C5_MeTfrase"/>
</dbReference>
<dbReference type="EMBL" id="CAMXCT010000118">
    <property type="protein sequence ID" value="CAI3974154.1"/>
    <property type="molecule type" value="Genomic_DNA"/>
</dbReference>
<feature type="compositionally biased region" description="Basic and acidic residues" evidence="3">
    <location>
        <begin position="1"/>
        <end position="10"/>
    </location>
</feature>
<evidence type="ECO:0000313" key="4">
    <source>
        <dbReference type="EMBL" id="CAI3974154.1"/>
    </source>
</evidence>
<keyword evidence="1" id="KW-0489">Methyltransferase</keyword>
<gene>
    <name evidence="4" type="ORF">C1SCF055_LOCUS2579</name>
</gene>
<dbReference type="EMBL" id="CAMXCT020000118">
    <property type="protein sequence ID" value="CAL1127529.1"/>
    <property type="molecule type" value="Genomic_DNA"/>
</dbReference>
<keyword evidence="6" id="KW-1185">Reference proteome</keyword>
<comment type="caution">
    <text evidence="4">The sequence shown here is derived from an EMBL/GenBank/DDBJ whole genome shotgun (WGS) entry which is preliminary data.</text>
</comment>
<protein>
    <submittedName>
        <fullName evidence="4">Uncharacterized protein</fullName>
    </submittedName>
</protein>
<dbReference type="InterPro" id="IPR029063">
    <property type="entry name" value="SAM-dependent_MTases_sf"/>
</dbReference>
<dbReference type="SUPFAM" id="SSF53335">
    <property type="entry name" value="S-adenosyl-L-methionine-dependent methyltransferases"/>
    <property type="match status" value="1"/>
</dbReference>
<name>A0A9P1BIP4_9DINO</name>
<feature type="compositionally biased region" description="Basic residues" evidence="3">
    <location>
        <begin position="630"/>
        <end position="641"/>
    </location>
</feature>
<reference evidence="5 6" key="2">
    <citation type="submission" date="2024-05" db="EMBL/GenBank/DDBJ databases">
        <authorList>
            <person name="Chen Y."/>
            <person name="Shah S."/>
            <person name="Dougan E. K."/>
            <person name="Thang M."/>
            <person name="Chan C."/>
        </authorList>
    </citation>
    <scope>NUCLEOTIDE SEQUENCE [LARGE SCALE GENOMIC DNA]</scope>
</reference>
<accession>A0A9P1BIP4</accession>
<evidence type="ECO:0000313" key="5">
    <source>
        <dbReference type="EMBL" id="CAL4761466.1"/>
    </source>
</evidence>